<proteinExistence type="predicted"/>
<keyword evidence="2" id="KW-1185">Reference proteome</keyword>
<dbReference type="Proteomes" id="UP000652755">
    <property type="component" value="Unassembled WGS sequence"/>
</dbReference>
<name>A0ABR7KXA3_9SPHI</name>
<evidence type="ECO:0000313" key="2">
    <source>
        <dbReference type="Proteomes" id="UP000652755"/>
    </source>
</evidence>
<dbReference type="SUPFAM" id="SSF49464">
    <property type="entry name" value="Carboxypeptidase regulatory domain-like"/>
    <property type="match status" value="1"/>
</dbReference>
<organism evidence="1 2">
    <name type="scientific">Pedobacter fastidiosus</name>
    <dbReference type="NCBI Taxonomy" id="2765361"/>
    <lineage>
        <taxon>Bacteria</taxon>
        <taxon>Pseudomonadati</taxon>
        <taxon>Bacteroidota</taxon>
        <taxon>Sphingobacteriia</taxon>
        <taxon>Sphingobacteriales</taxon>
        <taxon>Sphingobacteriaceae</taxon>
        <taxon>Pedobacter</taxon>
    </lineage>
</organism>
<comment type="caution">
    <text evidence="1">The sequence shown here is derived from an EMBL/GenBank/DDBJ whole genome shotgun (WGS) entry which is preliminary data.</text>
</comment>
<dbReference type="InterPro" id="IPR043741">
    <property type="entry name" value="DUF5686"/>
</dbReference>
<dbReference type="EMBL" id="JACRYL010000021">
    <property type="protein sequence ID" value="MBC6112460.1"/>
    <property type="molecule type" value="Genomic_DNA"/>
</dbReference>
<protein>
    <submittedName>
        <fullName evidence="1">Carboxypeptidase-like regulatory domain-containing protein</fullName>
    </submittedName>
</protein>
<evidence type="ECO:0000313" key="1">
    <source>
        <dbReference type="EMBL" id="MBC6112460.1"/>
    </source>
</evidence>
<reference evidence="1 2" key="1">
    <citation type="submission" date="2020-08" db="EMBL/GenBank/DDBJ databases">
        <authorList>
            <person name="Sun Q."/>
            <person name="Inoue M."/>
        </authorList>
    </citation>
    <scope>NUCLEOTIDE SEQUENCE [LARGE SCALE GENOMIC DNA]</scope>
    <source>
        <strain evidence="1 2">CCM 8938</strain>
    </source>
</reference>
<dbReference type="InterPro" id="IPR008969">
    <property type="entry name" value="CarboxyPept-like_regulatory"/>
</dbReference>
<dbReference type="Pfam" id="PF18939">
    <property type="entry name" value="DUF5686"/>
    <property type="match status" value="1"/>
</dbReference>
<sequence length="868" mass="97890">MKVNPILFFLILLFPLMLFGQRRDSLFKASDSKGTVKLLDSAVHKVPTVVNGQVLDASTMQPLPSVTVSFAGGQATVKTDGDGRYSIMTKAKPMQLKFSSVGFKTVIKLITPGKTQTLNIMLAGSDNQLGEVSVHVTGKTHYKNKDNPAVSLIQQVIDHKNANSMQNADYLEYHQYERINFSFFDLPEKFLKSKVFSKYKFLLDSTMMIGDSIKTALPVYMGEKYSDVYSREMPSKTIRILRAHKEVNYSTLIDSAALDIYLNRLYGNPDIYANNIFVLTNQFLSPIADHAPEFYKFFITDTLKTGKEKLVEISFTPRNLGDLLFEGKLYITMDGRYAVKSDLLSINKHININFVRRMDIRQDFQQYPDGRFYLSKSNVQSDFGLMKKKGTKVLGNRAVSYTGYKLHSPLTADFYQGKVDQVAFFSKAAADKPWDSLRTDSLSGAQKLVYRHIDSLQTMPSYKRTVWLAKFVTAGYADIVPVQLGPNGSFYSFNSLEGSRISIGGRTTKDFNHNIYLEGYTAYGLKDQKWKYCLATTYAFNGNPAWGYPSNYLKLSYQYDTDIPGQNFLIDKFQSILGSFTRGKNDLWLYNRIFKANYVRDFPDHLSFNIGLKYWYQNPADNLVFQTGKGERLSSITTSEISLGLRYAPYEQIFMGSENRHTIKSKYPIFSMQAAYGAKGVLGSGYNYLSLGANIYKRFYLSQLGYSDITLLGGSVLGRVPFPLLSILPANQTYLYDKSAYNSMNFLEFVSDHYIGLDITHAFGGFLLNKVPLIKHLKLREFVSGKIIYGGLRAQNNPFLHPDLFRFPSSSSGSQSTFPLGNAPYAEVGLGIGNILKVLRVDVIKRIGYLNHPGVSPIGLRFTIGTEL</sequence>
<dbReference type="Pfam" id="PF13715">
    <property type="entry name" value="CarbopepD_reg_2"/>
    <property type="match status" value="1"/>
</dbReference>
<accession>A0ABR7KXA3</accession>
<dbReference type="Gene3D" id="2.60.40.1120">
    <property type="entry name" value="Carboxypeptidase-like, regulatory domain"/>
    <property type="match status" value="1"/>
</dbReference>
<dbReference type="RefSeq" id="WP_187072883.1">
    <property type="nucleotide sequence ID" value="NZ_JACRYL010000021.1"/>
</dbReference>
<gene>
    <name evidence="1" type="ORF">H7U22_18715</name>
</gene>